<feature type="compositionally biased region" description="Polar residues" evidence="8">
    <location>
        <begin position="799"/>
        <end position="811"/>
    </location>
</feature>
<dbReference type="PROSITE" id="PS50835">
    <property type="entry name" value="IG_LIKE"/>
    <property type="match status" value="1"/>
</dbReference>
<dbReference type="SMART" id="SM00060">
    <property type="entry name" value="FN3"/>
    <property type="match status" value="4"/>
</dbReference>
<feature type="region of interest" description="Disordered" evidence="8">
    <location>
        <begin position="1005"/>
        <end position="1034"/>
    </location>
</feature>
<dbReference type="InParanoid" id="C3ZUH6"/>
<dbReference type="Gene3D" id="2.60.40.10">
    <property type="entry name" value="Immunoglobulins"/>
    <property type="match status" value="6"/>
</dbReference>
<dbReference type="CDD" id="cd00063">
    <property type="entry name" value="FN3"/>
    <property type="match status" value="2"/>
</dbReference>
<feature type="domain" description="Ig-like" evidence="10">
    <location>
        <begin position="13"/>
        <end position="104"/>
    </location>
</feature>
<dbReference type="SUPFAM" id="SSF49265">
    <property type="entry name" value="Fibronectin type III"/>
    <property type="match status" value="3"/>
</dbReference>
<name>C3ZUH6_BRAFL</name>
<evidence type="ECO:0000256" key="7">
    <source>
        <dbReference type="ARBA" id="ARBA00023180"/>
    </source>
</evidence>
<dbReference type="FunFam" id="2.60.40.10:FF:004880">
    <property type="match status" value="1"/>
</dbReference>
<feature type="domain" description="Fibronectin type-III" evidence="11">
    <location>
        <begin position="271"/>
        <end position="376"/>
    </location>
</feature>
<keyword evidence="4 9" id="KW-0472">Membrane</keyword>
<evidence type="ECO:0000256" key="3">
    <source>
        <dbReference type="ARBA" id="ARBA00022989"/>
    </source>
</evidence>
<feature type="compositionally biased region" description="Basic and acidic residues" evidence="8">
    <location>
        <begin position="814"/>
        <end position="833"/>
    </location>
</feature>
<dbReference type="InterPro" id="IPR036116">
    <property type="entry name" value="FN3_sf"/>
</dbReference>
<accession>C3ZUH6</accession>
<evidence type="ECO:0000256" key="4">
    <source>
        <dbReference type="ARBA" id="ARBA00023136"/>
    </source>
</evidence>
<dbReference type="FunFam" id="2.60.40.10:FF:000524">
    <property type="entry name" value="Interleukin-6 receptor subunit beta"/>
    <property type="match status" value="1"/>
</dbReference>
<evidence type="ECO:0000259" key="10">
    <source>
        <dbReference type="PROSITE" id="PS50835"/>
    </source>
</evidence>
<proteinExistence type="predicted"/>
<gene>
    <name evidence="12" type="ORF">BRAFLDRAFT_126586</name>
</gene>
<organism>
    <name type="scientific">Branchiostoma floridae</name>
    <name type="common">Florida lancelet</name>
    <name type="synonym">Amphioxus</name>
    <dbReference type="NCBI Taxonomy" id="7739"/>
    <lineage>
        <taxon>Eukaryota</taxon>
        <taxon>Metazoa</taxon>
        <taxon>Chordata</taxon>
        <taxon>Cephalochordata</taxon>
        <taxon>Leptocardii</taxon>
        <taxon>Amphioxiformes</taxon>
        <taxon>Branchiostomatidae</taxon>
        <taxon>Branchiostoma</taxon>
    </lineage>
</organism>
<evidence type="ECO:0000256" key="1">
    <source>
        <dbReference type="ARBA" id="ARBA00004479"/>
    </source>
</evidence>
<feature type="region of interest" description="Disordered" evidence="8">
    <location>
        <begin position="799"/>
        <end position="893"/>
    </location>
</feature>
<dbReference type="InterPro" id="IPR007110">
    <property type="entry name" value="Ig-like_dom"/>
</dbReference>
<comment type="subcellular location">
    <subcellularLocation>
        <location evidence="1">Membrane</location>
        <topology evidence="1">Single-pass type I membrane protein</topology>
    </subcellularLocation>
</comment>
<dbReference type="PROSITE" id="PS50853">
    <property type="entry name" value="FN3"/>
    <property type="match status" value="3"/>
</dbReference>
<dbReference type="eggNOG" id="ENOG502QXEG">
    <property type="taxonomic scope" value="Eukaryota"/>
</dbReference>
<dbReference type="FunFam" id="2.60.40.10:FF:003313">
    <property type="entry name" value="Cell adhesion molecule, putative"/>
    <property type="match status" value="1"/>
</dbReference>
<dbReference type="InterPro" id="IPR003961">
    <property type="entry name" value="FN3_dom"/>
</dbReference>
<feature type="compositionally biased region" description="Polar residues" evidence="8">
    <location>
        <begin position="1005"/>
        <end position="1014"/>
    </location>
</feature>
<evidence type="ECO:0000313" key="12">
    <source>
        <dbReference type="EMBL" id="EEN43815.1"/>
    </source>
</evidence>
<feature type="transmembrane region" description="Helical" evidence="9">
    <location>
        <begin position="705"/>
        <end position="727"/>
    </location>
</feature>
<dbReference type="Pfam" id="PF00041">
    <property type="entry name" value="fn3"/>
    <property type="match status" value="1"/>
</dbReference>
<keyword evidence="5" id="KW-1015">Disulfide bond</keyword>
<reference evidence="12" key="1">
    <citation type="journal article" date="2008" name="Nature">
        <title>The amphioxus genome and the evolution of the chordate karyotype.</title>
        <authorList>
            <consortium name="US DOE Joint Genome Institute (JGI-PGF)"/>
            <person name="Putnam N.H."/>
            <person name="Butts T."/>
            <person name="Ferrier D.E.K."/>
            <person name="Furlong R.F."/>
            <person name="Hellsten U."/>
            <person name="Kawashima T."/>
            <person name="Robinson-Rechavi M."/>
            <person name="Shoguchi E."/>
            <person name="Terry A."/>
            <person name="Yu J.-K."/>
            <person name="Benito-Gutierrez E.L."/>
            <person name="Dubchak I."/>
            <person name="Garcia-Fernandez J."/>
            <person name="Gibson-Brown J.J."/>
            <person name="Grigoriev I.V."/>
            <person name="Horton A.C."/>
            <person name="de Jong P.J."/>
            <person name="Jurka J."/>
            <person name="Kapitonov V.V."/>
            <person name="Kohara Y."/>
            <person name="Kuroki Y."/>
            <person name="Lindquist E."/>
            <person name="Lucas S."/>
            <person name="Osoegawa K."/>
            <person name="Pennacchio L.A."/>
            <person name="Salamov A.A."/>
            <person name="Satou Y."/>
            <person name="Sauka-Spengler T."/>
            <person name="Schmutz J."/>
            <person name="Shin-I T."/>
            <person name="Toyoda A."/>
            <person name="Bronner-Fraser M."/>
            <person name="Fujiyama A."/>
            <person name="Holland L.Z."/>
            <person name="Holland P.W.H."/>
            <person name="Satoh N."/>
            <person name="Rokhsar D.S."/>
        </authorList>
    </citation>
    <scope>NUCLEOTIDE SEQUENCE [LARGE SCALE GENOMIC DNA]</scope>
    <source>
        <strain evidence="12">S238N-H82</strain>
        <tissue evidence="12">Testes</tissue>
    </source>
</reference>
<evidence type="ECO:0000259" key="11">
    <source>
        <dbReference type="PROSITE" id="PS50853"/>
    </source>
</evidence>
<dbReference type="PANTHER" id="PTHR23037:SF35">
    <property type="entry name" value="FIBRONECTIN TYPE-III DOMAIN-CONTAINING PROTEIN"/>
    <property type="match status" value="1"/>
</dbReference>
<protein>
    <submittedName>
        <fullName evidence="12">Uncharacterized protein</fullName>
    </submittedName>
</protein>
<keyword evidence="3 9" id="KW-1133">Transmembrane helix</keyword>
<dbReference type="FunFam" id="2.60.40.10:FF:004851">
    <property type="match status" value="1"/>
</dbReference>
<dbReference type="InterPro" id="IPR013783">
    <property type="entry name" value="Ig-like_fold"/>
</dbReference>
<feature type="domain" description="Fibronectin type-III" evidence="11">
    <location>
        <begin position="494"/>
        <end position="598"/>
    </location>
</feature>
<dbReference type="FunFam" id="2.60.40.10:FF:001289">
    <property type="entry name" value="Oncostatin-M-specific receptor subunit beta"/>
    <property type="match status" value="1"/>
</dbReference>
<keyword evidence="7" id="KW-0325">Glycoprotein</keyword>
<dbReference type="GO" id="GO:0016020">
    <property type="term" value="C:membrane"/>
    <property type="evidence" value="ECO:0007669"/>
    <property type="project" value="UniProtKB-SubCell"/>
</dbReference>
<evidence type="ECO:0000256" key="5">
    <source>
        <dbReference type="ARBA" id="ARBA00023157"/>
    </source>
</evidence>
<feature type="compositionally biased region" description="Low complexity" evidence="8">
    <location>
        <begin position="1018"/>
        <end position="1033"/>
    </location>
</feature>
<dbReference type="EMBL" id="GG666683">
    <property type="protein sequence ID" value="EEN43815.1"/>
    <property type="molecule type" value="Genomic_DNA"/>
</dbReference>
<keyword evidence="6" id="KW-0675">Receptor</keyword>
<evidence type="ECO:0000256" key="6">
    <source>
        <dbReference type="ARBA" id="ARBA00023170"/>
    </source>
</evidence>
<sequence>MLLAAEMAQFQVPQQNLNQAVQNNVQPVTPVAEIGSSSFTFNCTVNRTDLTANDTVWKHYSEELPQKWYKIVDATLIQLVIPNITESSRGIYECRSRLDNRHLIGGEILEVGSQQAYWKFNGLRLPNESYHVLSDSSLQLVIEPVHVGSVGRYECYLPPASLQGGQRLKVGYPPDQPTFERCLSDNLGPFTCWWNRGRDPILKTTYNLTYTFNVPSPEVHVCPDLSTEDDLVICRWGNTNAGNEHMFTMSAQNALNSSTSSLRIDPGLYVKPRSVRRVETSDVGADALTVRWQEPDGLESSHFTLFYQVRYWSEWDQSYKEKNASRDKSLELRDLNPYTECTSCVRSHPLEYQTSDKFNGFWSDCAPNITVKTREAAPSGQVEAWLLVTRDSTSGNQRNVKVLWKPLPPWDRHSEGIDYVVTYLPRSEGGMTVGAERRTYVFNNQTTDSGETLPSVIFQDDRTYVISISANNSLGSTSRVTTMTVPKYQDTPSAPTDLSSLVLDDDTIQLSWQPMSPTRSETQLGGYIVFWREWIEVLSLYQWVEKGWAHVNSSQSTFDVTGLRVTKPTRFKFGVLVKTSGGFGTPVYISNYTKTDVPQGSVEDVEVNPTGPNILNVSWKPHALQWRNGLLKGYRISYCQVSSCDGPCSETSEVIAQGEDTISHQLEGLMPYTWYRVQVEAFNTKGSSDLSDPQCKQTQQSGPSVPVTIIVIVAALVVTLAFVGCLFKKNKDSLKKKLFPYVPGPVLPYYDVDEPMMDPYNTYSQLNFPTISYCYNNEKEQVDNIADFLNRGSERVQLVQSDANMNSTMPITDTVDKTEEKPVDQNSADDRRSSGYSTDPAVGEAEPADNSQPKGLDPQALQAQVSKESGGSIAPYTKLGENEEKPVVGQPSVSPEGIELVEMGAAAADDPPARSPESPIQDVADYLKTADGIMDYVRMGAGEDYNVKSGVDTPDYLQTYTLRNDMAKPAQGKVKPMDGYVRAATGKPGQFVEPDYQTRYSLESLPVTSGSSGYTADESNPSTTVEEPSSPESQLKNYISKSMPNILQGFPFAPATVAGISTLTPGKEAPNHAAENTTYIRTTGEINV</sequence>
<dbReference type="AlphaFoldDB" id="C3ZUH6"/>
<evidence type="ECO:0000256" key="2">
    <source>
        <dbReference type="ARBA" id="ARBA00022692"/>
    </source>
</evidence>
<dbReference type="PANTHER" id="PTHR23037">
    <property type="entry name" value="CYTOKINE RECEPTOR"/>
    <property type="match status" value="1"/>
</dbReference>
<evidence type="ECO:0000256" key="8">
    <source>
        <dbReference type="SAM" id="MobiDB-lite"/>
    </source>
</evidence>
<feature type="domain" description="Fibronectin type-III" evidence="11">
    <location>
        <begin position="601"/>
        <end position="701"/>
    </location>
</feature>
<keyword evidence="2 9" id="KW-0812">Transmembrane</keyword>
<evidence type="ECO:0000256" key="9">
    <source>
        <dbReference type="SAM" id="Phobius"/>
    </source>
</evidence>